<feature type="compositionally biased region" description="Low complexity" evidence="1">
    <location>
        <begin position="112"/>
        <end position="125"/>
    </location>
</feature>
<accession>A0A9Q1FUG0</accession>
<evidence type="ECO:0000313" key="2">
    <source>
        <dbReference type="EMBL" id="KAJ8366076.1"/>
    </source>
</evidence>
<organism evidence="2 3">
    <name type="scientific">Synaphobranchus kaupii</name>
    <name type="common">Kaup's arrowtooth eel</name>
    <dbReference type="NCBI Taxonomy" id="118154"/>
    <lineage>
        <taxon>Eukaryota</taxon>
        <taxon>Metazoa</taxon>
        <taxon>Chordata</taxon>
        <taxon>Craniata</taxon>
        <taxon>Vertebrata</taxon>
        <taxon>Euteleostomi</taxon>
        <taxon>Actinopterygii</taxon>
        <taxon>Neopterygii</taxon>
        <taxon>Teleostei</taxon>
        <taxon>Anguilliformes</taxon>
        <taxon>Synaphobranchidae</taxon>
        <taxon>Synaphobranchus</taxon>
    </lineage>
</organism>
<comment type="caution">
    <text evidence="2">The sequence shown here is derived from an EMBL/GenBank/DDBJ whole genome shotgun (WGS) entry which is preliminary data.</text>
</comment>
<feature type="region of interest" description="Disordered" evidence="1">
    <location>
        <begin position="1"/>
        <end position="46"/>
    </location>
</feature>
<keyword evidence="3" id="KW-1185">Reference proteome</keyword>
<gene>
    <name evidence="2" type="ORF">SKAU_G00149070</name>
</gene>
<dbReference type="AlphaFoldDB" id="A0A9Q1FUG0"/>
<evidence type="ECO:0000313" key="3">
    <source>
        <dbReference type="Proteomes" id="UP001152622"/>
    </source>
</evidence>
<protein>
    <submittedName>
        <fullName evidence="2">Uncharacterized protein</fullName>
    </submittedName>
</protein>
<dbReference type="EMBL" id="JAINUF010000004">
    <property type="protein sequence ID" value="KAJ8366076.1"/>
    <property type="molecule type" value="Genomic_DNA"/>
</dbReference>
<proteinExistence type="predicted"/>
<dbReference type="Proteomes" id="UP001152622">
    <property type="component" value="Chromosome 4"/>
</dbReference>
<sequence length="125" mass="13636">MTYGEDGSAADSKDTLSPNANPGEDGRVTVTGRFMTNPSPRSEEDDRTALIKLRETVTLRPLQSVQPLRGQSRGRRCQATRHPPPPATECLTGTASDRLCRYGSQVRQSAGSRRSSPRPRTVGVR</sequence>
<name>A0A9Q1FUG0_SYNKA</name>
<evidence type="ECO:0000256" key="1">
    <source>
        <dbReference type="SAM" id="MobiDB-lite"/>
    </source>
</evidence>
<reference evidence="2" key="1">
    <citation type="journal article" date="2023" name="Science">
        <title>Genome structures resolve the early diversification of teleost fishes.</title>
        <authorList>
            <person name="Parey E."/>
            <person name="Louis A."/>
            <person name="Montfort J."/>
            <person name="Bouchez O."/>
            <person name="Roques C."/>
            <person name="Iampietro C."/>
            <person name="Lluch J."/>
            <person name="Castinel A."/>
            <person name="Donnadieu C."/>
            <person name="Desvignes T."/>
            <person name="Floi Bucao C."/>
            <person name="Jouanno E."/>
            <person name="Wen M."/>
            <person name="Mejri S."/>
            <person name="Dirks R."/>
            <person name="Jansen H."/>
            <person name="Henkel C."/>
            <person name="Chen W.J."/>
            <person name="Zahm M."/>
            <person name="Cabau C."/>
            <person name="Klopp C."/>
            <person name="Thompson A.W."/>
            <person name="Robinson-Rechavi M."/>
            <person name="Braasch I."/>
            <person name="Lecointre G."/>
            <person name="Bobe J."/>
            <person name="Postlethwait J.H."/>
            <person name="Berthelot C."/>
            <person name="Roest Crollius H."/>
            <person name="Guiguen Y."/>
        </authorList>
    </citation>
    <scope>NUCLEOTIDE SEQUENCE</scope>
    <source>
        <strain evidence="2">WJC10195</strain>
    </source>
</reference>
<feature type="region of interest" description="Disordered" evidence="1">
    <location>
        <begin position="61"/>
        <end position="125"/>
    </location>
</feature>